<evidence type="ECO:0000313" key="2">
    <source>
        <dbReference type="EMBL" id="KAJ6259009.1"/>
    </source>
</evidence>
<sequence length="61" mass="6812">MRGLCQSDDTDESALDLRNATEGSAKTKVEKPVHCNDGGDGEGGMMMKKRREHDKSLWTWT</sequence>
<keyword evidence="3" id="KW-1185">Reference proteome</keyword>
<dbReference type="Proteomes" id="UP001221413">
    <property type="component" value="Unassembled WGS sequence"/>
</dbReference>
<dbReference type="AlphaFoldDB" id="A0AAD6IW25"/>
<name>A0AAD6IW25_DREDA</name>
<organism evidence="2 3">
    <name type="scientific">Drechslerella dactyloides</name>
    <name type="common">Nematode-trapping fungus</name>
    <name type="synonym">Arthrobotrys dactyloides</name>
    <dbReference type="NCBI Taxonomy" id="74499"/>
    <lineage>
        <taxon>Eukaryota</taxon>
        <taxon>Fungi</taxon>
        <taxon>Dikarya</taxon>
        <taxon>Ascomycota</taxon>
        <taxon>Pezizomycotina</taxon>
        <taxon>Orbiliomycetes</taxon>
        <taxon>Orbiliales</taxon>
        <taxon>Orbiliaceae</taxon>
        <taxon>Drechslerella</taxon>
    </lineage>
</organism>
<feature type="region of interest" description="Disordered" evidence="1">
    <location>
        <begin position="1"/>
        <end position="61"/>
    </location>
</feature>
<comment type="caution">
    <text evidence="2">The sequence shown here is derived from an EMBL/GenBank/DDBJ whole genome shotgun (WGS) entry which is preliminary data.</text>
</comment>
<accession>A0AAD6IW25</accession>
<evidence type="ECO:0000256" key="1">
    <source>
        <dbReference type="SAM" id="MobiDB-lite"/>
    </source>
</evidence>
<reference evidence="2" key="1">
    <citation type="submission" date="2023-01" db="EMBL/GenBank/DDBJ databases">
        <title>The chitinases involved in constricting ring structure development in the nematode-trapping fungus Drechslerella dactyloides.</title>
        <authorList>
            <person name="Wang R."/>
            <person name="Zhang L."/>
            <person name="Tang P."/>
            <person name="Li S."/>
            <person name="Liang L."/>
        </authorList>
    </citation>
    <scope>NUCLEOTIDE SEQUENCE</scope>
    <source>
        <strain evidence="2">YMF1.00031</strain>
    </source>
</reference>
<evidence type="ECO:0000313" key="3">
    <source>
        <dbReference type="Proteomes" id="UP001221413"/>
    </source>
</evidence>
<feature type="compositionally biased region" description="Basic and acidic residues" evidence="1">
    <location>
        <begin position="25"/>
        <end position="34"/>
    </location>
</feature>
<protein>
    <submittedName>
        <fullName evidence="2">Uncharacterized protein</fullName>
    </submittedName>
</protein>
<proteinExistence type="predicted"/>
<gene>
    <name evidence="2" type="ORF">Dda_5905</name>
</gene>
<dbReference type="EMBL" id="JAQGDS010000007">
    <property type="protein sequence ID" value="KAJ6259009.1"/>
    <property type="molecule type" value="Genomic_DNA"/>
</dbReference>